<dbReference type="OrthoDB" id="1405595at2759"/>
<dbReference type="EMBL" id="UYRV01003355">
    <property type="protein sequence ID" value="VDK50165.1"/>
    <property type="molecule type" value="Genomic_DNA"/>
</dbReference>
<gene>
    <name evidence="2" type="ORF">CGOC_LOCUS1697</name>
</gene>
<accession>A0A3P6R9K5</accession>
<sequence>MAKSARAVKTSAANSSKSDGIEASENISIPANEIDDDHEQLLVRDGVVVGLQQPNGRFVDETGVQEIVYEINEHDLVLCIVYFIFGSRGYKKGVADEVESYPCPLCPDRVFLTSFGLEKHAMEKHKNHLQQIIDHIEAISAEWRRREEELSRRRERVYAARLRQETITRHALEQVSNGTLGTFPGMV</sequence>
<evidence type="ECO:0000313" key="3">
    <source>
        <dbReference type="Proteomes" id="UP000271889"/>
    </source>
</evidence>
<evidence type="ECO:0000313" key="2">
    <source>
        <dbReference type="EMBL" id="VDK50165.1"/>
    </source>
</evidence>
<proteinExistence type="predicted"/>
<dbReference type="AlphaFoldDB" id="A0A3P6R9K5"/>
<name>A0A3P6R9K5_CYLGO</name>
<protein>
    <submittedName>
        <fullName evidence="2">Uncharacterized protein</fullName>
    </submittedName>
</protein>
<evidence type="ECO:0000256" key="1">
    <source>
        <dbReference type="SAM" id="MobiDB-lite"/>
    </source>
</evidence>
<feature type="region of interest" description="Disordered" evidence="1">
    <location>
        <begin position="1"/>
        <end position="21"/>
    </location>
</feature>
<organism evidence="2 3">
    <name type="scientific">Cylicostephanus goldi</name>
    <name type="common">Nematode worm</name>
    <dbReference type="NCBI Taxonomy" id="71465"/>
    <lineage>
        <taxon>Eukaryota</taxon>
        <taxon>Metazoa</taxon>
        <taxon>Ecdysozoa</taxon>
        <taxon>Nematoda</taxon>
        <taxon>Chromadorea</taxon>
        <taxon>Rhabditida</taxon>
        <taxon>Rhabditina</taxon>
        <taxon>Rhabditomorpha</taxon>
        <taxon>Strongyloidea</taxon>
        <taxon>Strongylidae</taxon>
        <taxon>Cylicostephanus</taxon>
    </lineage>
</organism>
<keyword evidence="3" id="KW-1185">Reference proteome</keyword>
<reference evidence="2 3" key="1">
    <citation type="submission" date="2018-11" db="EMBL/GenBank/DDBJ databases">
        <authorList>
            <consortium name="Pathogen Informatics"/>
        </authorList>
    </citation>
    <scope>NUCLEOTIDE SEQUENCE [LARGE SCALE GENOMIC DNA]</scope>
</reference>
<dbReference type="Proteomes" id="UP000271889">
    <property type="component" value="Unassembled WGS sequence"/>
</dbReference>